<accession>B7QHM5</accession>
<dbReference type="EMBL" id="DS940368">
    <property type="protein sequence ID" value="EEC18347.1"/>
    <property type="molecule type" value="Genomic_DNA"/>
</dbReference>
<feature type="region of interest" description="Disordered" evidence="1">
    <location>
        <begin position="45"/>
        <end position="98"/>
    </location>
</feature>
<organism>
    <name type="scientific">Ixodes scapularis</name>
    <name type="common">Black-legged tick</name>
    <name type="synonym">Deer tick</name>
    <dbReference type="NCBI Taxonomy" id="6945"/>
    <lineage>
        <taxon>Eukaryota</taxon>
        <taxon>Metazoa</taxon>
        <taxon>Ecdysozoa</taxon>
        <taxon>Arthropoda</taxon>
        <taxon>Chelicerata</taxon>
        <taxon>Arachnida</taxon>
        <taxon>Acari</taxon>
        <taxon>Parasitiformes</taxon>
        <taxon>Ixodida</taxon>
        <taxon>Ixodoidea</taxon>
        <taxon>Ixodidae</taxon>
        <taxon>Ixodinae</taxon>
        <taxon>Ixodes</taxon>
    </lineage>
</organism>
<dbReference type="VEuPathDB" id="VectorBase:ISCW023824"/>
<dbReference type="InParanoid" id="B7QHM5"/>
<keyword evidence="4" id="KW-1185">Reference proteome</keyword>
<dbReference type="HOGENOM" id="CLU_1972943_0_0_1"/>
<evidence type="ECO:0000256" key="1">
    <source>
        <dbReference type="SAM" id="MobiDB-lite"/>
    </source>
</evidence>
<sequence length="127" mass="13362">MGTLRGRAIPSSTAGAALSDTLTLSSCWSDETSPSKAFLLAASALPKESPPPGKSASPLGPCELYSTPTEGATAFSTLLGQLRPPSSARTRRRLARRPTQPISVFTVGQRKARAFICLSHCANYGRN</sequence>
<name>B7QHM5_IXOSC</name>
<protein>
    <submittedName>
        <fullName evidence="2 3">Uncharacterized protein</fullName>
    </submittedName>
</protein>
<dbReference type="Proteomes" id="UP000001555">
    <property type="component" value="Unassembled WGS sequence"/>
</dbReference>
<reference evidence="3" key="2">
    <citation type="submission" date="2020-05" db="UniProtKB">
        <authorList>
            <consortium name="EnsemblMetazoa"/>
        </authorList>
    </citation>
    <scope>IDENTIFICATION</scope>
    <source>
        <strain evidence="3">wikel</strain>
    </source>
</reference>
<gene>
    <name evidence="2" type="ORF">IscW_ISCW023824</name>
</gene>
<evidence type="ECO:0000313" key="3">
    <source>
        <dbReference type="EnsemblMetazoa" id="ISCW023824-PA"/>
    </source>
</evidence>
<dbReference type="EMBL" id="ABJB011080025">
    <property type="status" value="NOT_ANNOTATED_CDS"/>
    <property type="molecule type" value="Genomic_DNA"/>
</dbReference>
<proteinExistence type="predicted"/>
<evidence type="ECO:0000313" key="2">
    <source>
        <dbReference type="EMBL" id="EEC18347.1"/>
    </source>
</evidence>
<dbReference type="EnsemblMetazoa" id="ISCW023824-RA">
    <property type="protein sequence ID" value="ISCW023824-PA"/>
    <property type="gene ID" value="ISCW023824"/>
</dbReference>
<dbReference type="AlphaFoldDB" id="B7QHM5"/>
<feature type="compositionally biased region" description="Polar residues" evidence="1">
    <location>
        <begin position="66"/>
        <end position="79"/>
    </location>
</feature>
<evidence type="ECO:0000313" key="4">
    <source>
        <dbReference type="Proteomes" id="UP000001555"/>
    </source>
</evidence>
<dbReference type="PaxDb" id="6945-B7QHM5"/>
<dbReference type="VEuPathDB" id="VectorBase:ISCI023824"/>
<reference evidence="2 4" key="1">
    <citation type="submission" date="2008-03" db="EMBL/GenBank/DDBJ databases">
        <title>Annotation of Ixodes scapularis.</title>
        <authorList>
            <consortium name="Ixodes scapularis Genome Project Consortium"/>
            <person name="Caler E."/>
            <person name="Hannick L.I."/>
            <person name="Bidwell S."/>
            <person name="Joardar V."/>
            <person name="Thiagarajan M."/>
            <person name="Amedeo P."/>
            <person name="Galinsky K.J."/>
            <person name="Schobel S."/>
            <person name="Inman J."/>
            <person name="Hostetler J."/>
            <person name="Miller J."/>
            <person name="Hammond M."/>
            <person name="Megy K."/>
            <person name="Lawson D."/>
            <person name="Kodira C."/>
            <person name="Sutton G."/>
            <person name="Meyer J."/>
            <person name="Hill C.A."/>
            <person name="Birren B."/>
            <person name="Nene V."/>
            <person name="Collins F."/>
            <person name="Alarcon-Chaidez F."/>
            <person name="Wikel S."/>
            <person name="Strausberg R."/>
        </authorList>
    </citation>
    <scope>NUCLEOTIDE SEQUENCE [LARGE SCALE GENOMIC DNA]</scope>
    <source>
        <strain evidence="4">Wikel</strain>
        <strain evidence="2">Wikel colony</strain>
    </source>
</reference>